<gene>
    <name evidence="1" type="ORF">H8E41_09420</name>
</gene>
<organism evidence="1 2">
    <name type="scientific">Candidatus Desulfobia pelagia</name>
    <dbReference type="NCBI Taxonomy" id="2841692"/>
    <lineage>
        <taxon>Bacteria</taxon>
        <taxon>Pseudomonadati</taxon>
        <taxon>Thermodesulfobacteriota</taxon>
        <taxon>Desulfobulbia</taxon>
        <taxon>Desulfobulbales</taxon>
        <taxon>Desulfobulbaceae</taxon>
        <taxon>Candidatus Desulfobia</taxon>
    </lineage>
</organism>
<reference evidence="1 2" key="1">
    <citation type="submission" date="2020-08" db="EMBL/GenBank/DDBJ databases">
        <title>Bridging the membrane lipid divide: bacteria of the FCB group superphylum have the potential to synthesize archaeal ether lipids.</title>
        <authorList>
            <person name="Villanueva L."/>
            <person name="Von Meijenfeldt F.A.B."/>
            <person name="Westbye A.B."/>
            <person name="Yadav S."/>
            <person name="Hopmans E.C."/>
            <person name="Dutilh B.E."/>
            <person name="Sinninghe Damste J.S."/>
        </authorList>
    </citation>
    <scope>NUCLEOTIDE SEQUENCE [LARGE SCALE GENOMIC DNA]</scope>
    <source>
        <strain evidence="1">NIOZ-UU47</strain>
    </source>
</reference>
<proteinExistence type="predicted"/>
<comment type="caution">
    <text evidence="1">The sequence shown here is derived from an EMBL/GenBank/DDBJ whole genome shotgun (WGS) entry which is preliminary data.</text>
</comment>
<evidence type="ECO:0000313" key="2">
    <source>
        <dbReference type="Proteomes" id="UP000614424"/>
    </source>
</evidence>
<dbReference type="Proteomes" id="UP000614424">
    <property type="component" value="Unassembled WGS sequence"/>
</dbReference>
<dbReference type="EMBL" id="JACNJZ010000130">
    <property type="protein sequence ID" value="MBC8318115.1"/>
    <property type="molecule type" value="Genomic_DNA"/>
</dbReference>
<evidence type="ECO:0000313" key="1">
    <source>
        <dbReference type="EMBL" id="MBC8318115.1"/>
    </source>
</evidence>
<name>A0A8J6NEZ8_9BACT</name>
<sequence length="418" mass="48796">MKTSKIVKQKDPLRQLLEAAENKVLIELIEDLAIMLPEARRECFEYLKAHVKLSPGQKETADGEGVFALWGELESDLAELDEYGGGDYDLADHVSDLLHEIVKKLAKNKVPQEYRVDLLDEVLPYLQSCNAGLEDDLYDVAYACCYNNDDLRRLAEDFEAMGGNWPMDNARRIYLKIGDKEKYLELRALKMEVGADYHELATFYWELGEKEKAIRTAKDGLGKGYGRLDELRQFLSERAQESGNRQEYIQLQFEQTVDHLTLKKYLQFRKLCTKDEWGVYENAVLKKLDRTWAEEKLKIYMHKKEYDKALTTLLKEGYPYHSYGDEYELKAASTLETRFPDKILGYYQSGLGNLNRSLTRKEYGRKAKVIKKVRHMYVDIMNKPEQWTQFARQVKLDNKKRPAFQEEFKKTVPGWGNL</sequence>
<accession>A0A8J6NEZ8</accession>
<dbReference type="AlphaFoldDB" id="A0A8J6NEZ8"/>
<protein>
    <submittedName>
        <fullName evidence="1">Uncharacterized protein</fullName>
    </submittedName>
</protein>